<reference evidence="2 3" key="1">
    <citation type="submission" date="2018-02" db="EMBL/GenBank/DDBJ databases">
        <title>The draft genome of Sphingobacterium sp. 5JN-11.</title>
        <authorList>
            <person name="Liu L."/>
            <person name="Li L."/>
            <person name="Liang L."/>
            <person name="Zhang X."/>
            <person name="Wang T."/>
        </authorList>
    </citation>
    <scope>NUCLEOTIDE SEQUENCE [LARGE SCALE GENOMIC DNA]</scope>
    <source>
        <strain evidence="2 3">5JN-11</strain>
    </source>
</reference>
<dbReference type="AlphaFoldDB" id="A0A2S9J8N7"/>
<organism evidence="2 3">
    <name type="scientific">Sphingobacterium haloxyli</name>
    <dbReference type="NCBI Taxonomy" id="2100533"/>
    <lineage>
        <taxon>Bacteria</taxon>
        <taxon>Pseudomonadati</taxon>
        <taxon>Bacteroidota</taxon>
        <taxon>Sphingobacteriia</taxon>
        <taxon>Sphingobacteriales</taxon>
        <taxon>Sphingobacteriaceae</taxon>
        <taxon>Sphingobacterium</taxon>
    </lineage>
</organism>
<protein>
    <submittedName>
        <fullName evidence="2">LPS export ABC transporter periplasmic protein LptC</fullName>
    </submittedName>
</protein>
<sequence length="201" mass="23126">MRFRLIHNSYKKLSLTICVLLGTIVFMACENDLRDVEKIANIQQEENVNVSKDVTVVYSDSAKVKAELTAPELREYPDSIAMYEFQKGVLIRFFDEFGNESQRIRSEYAVQKINEGLTEFRKNVVVNMVDGSIIKTEELYFDEKKNIYYNTVPITFDFKDQRGSLQATSFISDTDFKKIDGQNMTGFYVPSGDQQLPSFGN</sequence>
<accession>A0A2S9J8N7</accession>
<comment type="caution">
    <text evidence="2">The sequence shown here is derived from an EMBL/GenBank/DDBJ whole genome shotgun (WGS) entry which is preliminary data.</text>
</comment>
<evidence type="ECO:0000313" key="3">
    <source>
        <dbReference type="Proteomes" id="UP000239711"/>
    </source>
</evidence>
<dbReference type="Proteomes" id="UP000239711">
    <property type="component" value="Unassembled WGS sequence"/>
</dbReference>
<dbReference type="EMBL" id="PVBQ01000001">
    <property type="protein sequence ID" value="PRD49165.1"/>
    <property type="molecule type" value="Genomic_DNA"/>
</dbReference>
<evidence type="ECO:0000256" key="1">
    <source>
        <dbReference type="SAM" id="SignalP"/>
    </source>
</evidence>
<feature type="chain" id="PRO_5015735423" evidence="1">
    <location>
        <begin position="29"/>
        <end position="201"/>
    </location>
</feature>
<keyword evidence="3" id="KW-1185">Reference proteome</keyword>
<dbReference type="InterPro" id="IPR010664">
    <property type="entry name" value="LipoPS_assembly_LptC-rel"/>
</dbReference>
<dbReference type="PROSITE" id="PS51257">
    <property type="entry name" value="PROKAR_LIPOPROTEIN"/>
    <property type="match status" value="1"/>
</dbReference>
<dbReference type="OrthoDB" id="9812080at2"/>
<feature type="signal peptide" evidence="1">
    <location>
        <begin position="1"/>
        <end position="28"/>
    </location>
</feature>
<gene>
    <name evidence="2" type="ORF">C5745_00555</name>
</gene>
<name>A0A2S9J8N7_9SPHI</name>
<dbReference type="Pfam" id="PF06835">
    <property type="entry name" value="LptC"/>
    <property type="match status" value="1"/>
</dbReference>
<evidence type="ECO:0000313" key="2">
    <source>
        <dbReference type="EMBL" id="PRD49165.1"/>
    </source>
</evidence>
<proteinExistence type="predicted"/>
<keyword evidence="1" id="KW-0732">Signal</keyword>